<evidence type="ECO:0000259" key="2">
    <source>
        <dbReference type="Pfam" id="PF18917"/>
    </source>
</evidence>
<feature type="domain" description="LiaI-LiaF-like transmembrane region" evidence="2">
    <location>
        <begin position="6"/>
        <end position="45"/>
    </location>
</feature>
<feature type="transmembrane region" description="Helical" evidence="1">
    <location>
        <begin position="80"/>
        <end position="98"/>
    </location>
</feature>
<feature type="transmembrane region" description="Helical" evidence="1">
    <location>
        <begin position="56"/>
        <end position="74"/>
    </location>
</feature>
<sequence>MKNQRIFPGMILIGFGIYFFLEQINIPTLQPYFTWPTLLIIIGIAYLFQGYGARDYHAILPGTILAGFGLHFHIVNRLEVWPDHIGIFILILALGLLLQYQKTGSGLFSGCLFLLLSILLLFYDRIIGWLGFLETGVTTAWKFWPILFILIGGYLLFVKKK</sequence>
<evidence type="ECO:0000313" key="3">
    <source>
        <dbReference type="EMBL" id="MBP2240616.1"/>
    </source>
</evidence>
<proteinExistence type="predicted"/>
<dbReference type="Pfam" id="PF18917">
    <property type="entry name" value="LiaI-LiaF-like_TM1"/>
    <property type="match status" value="1"/>
</dbReference>
<feature type="transmembrane region" description="Helical" evidence="1">
    <location>
        <begin position="7"/>
        <end position="26"/>
    </location>
</feature>
<keyword evidence="1" id="KW-1133">Transmembrane helix</keyword>
<keyword evidence="4" id="KW-1185">Reference proteome</keyword>
<name>A0ABS4RCJ3_9BACI</name>
<accession>A0ABS4RCJ3</accession>
<feature type="transmembrane region" description="Helical" evidence="1">
    <location>
        <begin position="105"/>
        <end position="123"/>
    </location>
</feature>
<protein>
    <recommendedName>
        <fullName evidence="2">LiaI-LiaF-like transmembrane region domain-containing protein</fullName>
    </recommendedName>
</protein>
<dbReference type="EMBL" id="JAGIKZ010000004">
    <property type="protein sequence ID" value="MBP2240616.1"/>
    <property type="molecule type" value="Genomic_DNA"/>
</dbReference>
<feature type="transmembrane region" description="Helical" evidence="1">
    <location>
        <begin position="32"/>
        <end position="49"/>
    </location>
</feature>
<evidence type="ECO:0000256" key="1">
    <source>
        <dbReference type="SAM" id="Phobius"/>
    </source>
</evidence>
<reference evidence="3 4" key="1">
    <citation type="submission" date="2021-03" db="EMBL/GenBank/DDBJ databases">
        <title>Genomic Encyclopedia of Type Strains, Phase IV (KMG-IV): sequencing the most valuable type-strain genomes for metagenomic binning, comparative biology and taxonomic classification.</title>
        <authorList>
            <person name="Goeker M."/>
        </authorList>
    </citation>
    <scope>NUCLEOTIDE SEQUENCE [LARGE SCALE GENOMIC DNA]</scope>
    <source>
        <strain evidence="3 4">DSM 26675</strain>
    </source>
</reference>
<comment type="caution">
    <text evidence="3">The sequence shown here is derived from an EMBL/GenBank/DDBJ whole genome shotgun (WGS) entry which is preliminary data.</text>
</comment>
<keyword evidence="1" id="KW-0812">Transmembrane</keyword>
<keyword evidence="1" id="KW-0472">Membrane</keyword>
<dbReference type="InterPro" id="IPR043726">
    <property type="entry name" value="LiaI-LiaF-like_TM1"/>
</dbReference>
<dbReference type="Proteomes" id="UP001519293">
    <property type="component" value="Unassembled WGS sequence"/>
</dbReference>
<organism evidence="3 4">
    <name type="scientific">Cytobacillus eiseniae</name>
    <dbReference type="NCBI Taxonomy" id="762947"/>
    <lineage>
        <taxon>Bacteria</taxon>
        <taxon>Bacillati</taxon>
        <taxon>Bacillota</taxon>
        <taxon>Bacilli</taxon>
        <taxon>Bacillales</taxon>
        <taxon>Bacillaceae</taxon>
        <taxon>Cytobacillus</taxon>
    </lineage>
</organism>
<gene>
    <name evidence="3" type="ORF">J2Z40_001173</name>
</gene>
<evidence type="ECO:0000313" key="4">
    <source>
        <dbReference type="Proteomes" id="UP001519293"/>
    </source>
</evidence>
<feature type="transmembrane region" description="Helical" evidence="1">
    <location>
        <begin position="143"/>
        <end position="158"/>
    </location>
</feature>